<evidence type="ECO:0000313" key="1">
    <source>
        <dbReference type="EMBL" id="KLJ06491.1"/>
    </source>
</evidence>
<keyword evidence="2" id="KW-1185">Reference proteome</keyword>
<protein>
    <submittedName>
        <fullName evidence="1">Uncharacterized protein</fullName>
    </submittedName>
</protein>
<gene>
    <name evidence="1" type="ORF">EMPG_10113</name>
</gene>
<organism evidence="1 2">
    <name type="scientific">Blastomyces silverae</name>
    <dbReference type="NCBI Taxonomy" id="2060906"/>
    <lineage>
        <taxon>Eukaryota</taxon>
        <taxon>Fungi</taxon>
        <taxon>Dikarya</taxon>
        <taxon>Ascomycota</taxon>
        <taxon>Pezizomycotina</taxon>
        <taxon>Eurotiomycetes</taxon>
        <taxon>Eurotiomycetidae</taxon>
        <taxon>Onygenales</taxon>
        <taxon>Ajellomycetaceae</taxon>
        <taxon>Blastomyces</taxon>
    </lineage>
</organism>
<comment type="caution">
    <text evidence="1">The sequence shown here is derived from an EMBL/GenBank/DDBJ whole genome shotgun (WGS) entry which is preliminary data.</text>
</comment>
<accession>A0A0H1BB91</accession>
<sequence>MPPTSVQDCLELATGKRCSDAFDFEEAPTSATSSTCSTTSSWSISRAASYAALSIYQLVQQNNREHLIIEPLLWTSRHIELLQCCFEEPSPAPSRKLSDITAERSGVGGVGNLFARHNYGWRDFVIRQILSGRGCPFTARLVLKFSRSLLLHSDSNSKAVTEKILPFASIKAVSPVPPRVVYFLQGTSGMAEGRIPAVAAYTDRTHMHHLRCQKLSPHHGSRYSKLTSTLFQLKLKKSLRHTLCRTPTLWHF</sequence>
<proteinExistence type="predicted"/>
<reference evidence="2" key="1">
    <citation type="journal article" date="2015" name="PLoS Genet.">
        <title>The dynamic genome and transcriptome of the human fungal pathogen Blastomyces and close relative Emmonsia.</title>
        <authorList>
            <person name="Munoz J.F."/>
            <person name="Gauthier G.M."/>
            <person name="Desjardins C.A."/>
            <person name="Gallo J.E."/>
            <person name="Holder J."/>
            <person name="Sullivan T.D."/>
            <person name="Marty A.J."/>
            <person name="Carmen J.C."/>
            <person name="Chen Z."/>
            <person name="Ding L."/>
            <person name="Gujja S."/>
            <person name="Magrini V."/>
            <person name="Misas E."/>
            <person name="Mitreva M."/>
            <person name="Priest M."/>
            <person name="Saif S."/>
            <person name="Whiston E.A."/>
            <person name="Young S."/>
            <person name="Zeng Q."/>
            <person name="Goldman W.E."/>
            <person name="Mardis E.R."/>
            <person name="Taylor J.W."/>
            <person name="McEwen J.G."/>
            <person name="Clay O.K."/>
            <person name="Klein B.S."/>
            <person name="Cuomo C.A."/>
        </authorList>
    </citation>
    <scope>NUCLEOTIDE SEQUENCE [LARGE SCALE GENOMIC DNA]</scope>
    <source>
        <strain evidence="2">UAMH 139</strain>
    </source>
</reference>
<dbReference type="OrthoDB" id="5343483at2759"/>
<name>A0A0H1BB91_9EURO</name>
<evidence type="ECO:0000313" key="2">
    <source>
        <dbReference type="Proteomes" id="UP000053573"/>
    </source>
</evidence>
<dbReference type="Proteomes" id="UP000053573">
    <property type="component" value="Unassembled WGS sequence"/>
</dbReference>
<dbReference type="EMBL" id="LDEV01003054">
    <property type="protein sequence ID" value="KLJ06491.1"/>
    <property type="molecule type" value="Genomic_DNA"/>
</dbReference>
<dbReference type="AlphaFoldDB" id="A0A0H1BB91"/>